<dbReference type="SUPFAM" id="SSF48371">
    <property type="entry name" value="ARM repeat"/>
    <property type="match status" value="2"/>
</dbReference>
<reference evidence="1 2" key="1">
    <citation type="submission" date="2016-08" db="EMBL/GenBank/DDBJ databases">
        <authorList>
            <consortium name="Lentinula edodes genome sequencing consortium"/>
            <person name="Sakamoto Y."/>
            <person name="Nakade K."/>
            <person name="Sato S."/>
            <person name="Yoshida Y."/>
            <person name="Miyazaki K."/>
            <person name="Natsume S."/>
            <person name="Konno N."/>
        </authorList>
    </citation>
    <scope>NUCLEOTIDE SEQUENCE [LARGE SCALE GENOMIC DNA]</scope>
    <source>
        <strain evidence="1 2">NBRC 111202</strain>
    </source>
</reference>
<dbReference type="GO" id="GO:0000124">
    <property type="term" value="C:SAGA complex"/>
    <property type="evidence" value="ECO:0007669"/>
    <property type="project" value="TreeGrafter"/>
</dbReference>
<keyword evidence="2" id="KW-1185">Reference proteome</keyword>
<evidence type="ECO:0000313" key="1">
    <source>
        <dbReference type="EMBL" id="GAW08906.1"/>
    </source>
</evidence>
<dbReference type="EMBL" id="BDGU01000823">
    <property type="protein sequence ID" value="GAW08906.1"/>
    <property type="molecule type" value="Genomic_DNA"/>
</dbReference>
<proteinExistence type="predicted"/>
<dbReference type="GO" id="GO:0006355">
    <property type="term" value="P:regulation of DNA-templated transcription"/>
    <property type="evidence" value="ECO:0007669"/>
    <property type="project" value="TreeGrafter"/>
</dbReference>
<gene>
    <name evidence="1" type="ORF">LENED_011016</name>
</gene>
<dbReference type="Pfam" id="PF20206">
    <property type="entry name" value="Tra1_ring"/>
    <property type="match status" value="1"/>
</dbReference>
<dbReference type="InterPro" id="IPR046807">
    <property type="entry name" value="Tra1_central"/>
</dbReference>
<dbReference type="Pfam" id="PF20175">
    <property type="entry name" value="Tra1_central"/>
    <property type="match status" value="2"/>
</dbReference>
<dbReference type="InterPro" id="IPR046805">
    <property type="entry name" value="Tra1_ring"/>
</dbReference>
<protein>
    <submittedName>
        <fullName evidence="1">Histone acetylase complex subunit</fullName>
    </submittedName>
</protein>
<reference evidence="1 2" key="2">
    <citation type="submission" date="2017-02" db="EMBL/GenBank/DDBJ databases">
        <title>A genome survey and senescence transcriptome analysis in Lentinula edodes.</title>
        <authorList>
            <person name="Sakamoto Y."/>
            <person name="Nakade K."/>
            <person name="Sato S."/>
            <person name="Yoshida Y."/>
            <person name="Miyazaki K."/>
            <person name="Natsume S."/>
            <person name="Konno N."/>
        </authorList>
    </citation>
    <scope>NUCLEOTIDE SEQUENCE [LARGE SCALE GENOMIC DNA]</scope>
    <source>
        <strain evidence="1 2">NBRC 111202</strain>
    </source>
</reference>
<dbReference type="Proteomes" id="UP000188533">
    <property type="component" value="Unassembled WGS sequence"/>
</dbReference>
<accession>A0A1Q3ENZ9</accession>
<dbReference type="GO" id="GO:0035267">
    <property type="term" value="C:NuA4 histone acetyltransferase complex"/>
    <property type="evidence" value="ECO:0007669"/>
    <property type="project" value="TreeGrafter"/>
</dbReference>
<comment type="caution">
    <text evidence="1">The sequence shown here is derived from an EMBL/GenBank/DDBJ whole genome shotgun (WGS) entry which is preliminary data.</text>
</comment>
<dbReference type="PANTHER" id="PTHR11139:SF1">
    <property type="entry name" value="TRANSFORMATION_TRANSCRIPTION DOMAIN-ASSOCIATED PROTEIN"/>
    <property type="match status" value="1"/>
</dbReference>
<name>A0A1Q3ENZ9_LENED</name>
<dbReference type="GO" id="GO:0005634">
    <property type="term" value="C:nucleus"/>
    <property type="evidence" value="ECO:0007669"/>
    <property type="project" value="TreeGrafter"/>
</dbReference>
<dbReference type="InterPro" id="IPR050517">
    <property type="entry name" value="DDR_Repair_Kinase"/>
</dbReference>
<dbReference type="InterPro" id="IPR016024">
    <property type="entry name" value="ARM-type_fold"/>
</dbReference>
<dbReference type="GO" id="GO:0006281">
    <property type="term" value="P:DNA repair"/>
    <property type="evidence" value="ECO:0007669"/>
    <property type="project" value="TreeGrafter"/>
</dbReference>
<sequence length="1665" mass="187300">MAANTGVDVSTHIASTADLEQRAARIADPSIDLTTKNTVACEIRDLLDTTRDTDTLRVLPWLIPTLLDLLRTGEPVFRKDVPEYQFRKTLLEILIRIPVGEPARAQSASIIECIHHLLRNDNEDNVILACKVYMDLVKNYRCITEENMANFTTIFQESQHRMEAVASKYLAEDSAIVEPNEVFLGMDSPKVVAEMSLDMALFSQASRGQIAPTIKATIQSSFSLLDVESPAQKKARIDAEATGSVWAGMSPTVKNHALYHDLLSAQIKMLSYLAFVMRHTPEQSDNYGDRLILHALRLQQDCPANGILLRKELIVVFRHLMATPYRRSLIPHLDKLLNERLLVGESLTSKEMLRAQTYTAIADLFHHLKPELSSSQLTKIVHMYSRLLHYPALGNNLHTLFAKVLIGLSDAIVNKETPQNAAFLITLTFNTCLDRLDALTVIHEEIAAAAERTKNGETSILNDAYIEKARPVGGAVYALEKPEEIMMVLKFLVDRLPLLGEYDDLTAAATIRWFKMTFGSITLFPLSNEPILASHLAKLLMDCFPLAVKASKPTHYFLLLRALFRSIGGGGGRFELLYKEVLPLLPEMLECLNRQFLSSEGPTRDMIVELCLTVPLRLTHLLPYLTYLMQPLAVALRGGPELVAQGLHPTLNIVLRDLMDALSSHLKPLPANHHLAHTTIRILGKLGGRNRKLLTKEPALKYKHHSDDPKMTITFLGVQQQILMSPGVVLARQNVTKGPVAAAAPAYEFMEAALSSLVSQGIKGRNAEELFVSTLEGAFDAVHITEVQEKAESFIRKLSQAVFDAELKRGPFRETSSYRSSPLLSSYLEALPYALARTQADQVTKARGLIASIVQDLVTHAKQNNIIMQDVYLILHQITNRFTALCLDDSWSRKIAGCGCIKMMTETPEVGVKWVRDREIDLVRTLLHILKDLPADLPQDVDEIIGVLTEVLRIGSLDIDFHSDAGVQAQIRSKLIALVGVFFPELQSAVPVVRQAAQACIEFLVQLSGRPAVELLLPHRDRMLISIFTKPLRALTFPIQIGLIEAVRYCVSLNPPLLDLNDELLRLLHETLALADAEDAALLGRSNPRQGIIEMTKLRVSCIKLLTASMPMTDFFQKHPQTRQRVTSVYFKSLYSPSSEVKDVAHEGLRMVLAHQSRLPKELLQTGLRPILMNLADPKRLSVPGLEGLARLLELLTNYFKVEIGHKLLDHFRFVADPQMLQASSRSPLGENEGITKLVRLANIFHLLPSAANIFLDSLVNAIVQTEAQMHFSGQSPFSEPLAKYLDRYPDEGVQFFIDNLHLPRHLRTLRSILQAKLSPNVQRVLASRTNAILRLSLHGNEPSSRIIPALSLFADLASLDRCWILEHDNVIEALLTLWDTGMQQPERETIQRHTLIMSIFRSTLEKSSRIDLIFALVAIYIRNLEIDTVRTTHFLYQHVALSEDTIFQRNILLRFLTWFDTSSCTWSHKAYFIRYVVTPTLLVHAARNPSKQHLLDISYIDRLHSLLWRRILEENPFAETDDMFKIEILHLTTVLVQHYSSLVNHVQKDILKCAWHFVGSCDDPIVKQTAFLLNARFFAAFQTPAKFILRTWSELLRAPQTEGRAVLRQEALAVLAPSLPNEPAENGFPKWAVTARRLLADDFSQTLAIYHLMIKQPALYYPQS</sequence>
<organism evidence="1 2">
    <name type="scientific">Lentinula edodes</name>
    <name type="common">Shiitake mushroom</name>
    <name type="synonym">Lentinus edodes</name>
    <dbReference type="NCBI Taxonomy" id="5353"/>
    <lineage>
        <taxon>Eukaryota</taxon>
        <taxon>Fungi</taxon>
        <taxon>Dikarya</taxon>
        <taxon>Basidiomycota</taxon>
        <taxon>Agaricomycotina</taxon>
        <taxon>Agaricomycetes</taxon>
        <taxon>Agaricomycetidae</taxon>
        <taxon>Agaricales</taxon>
        <taxon>Marasmiineae</taxon>
        <taxon>Omphalotaceae</taxon>
        <taxon>Lentinula</taxon>
    </lineage>
</organism>
<dbReference type="PANTHER" id="PTHR11139">
    <property type="entry name" value="ATAXIA TELANGIECTASIA MUTATED ATM -RELATED"/>
    <property type="match status" value="1"/>
</dbReference>
<evidence type="ECO:0000313" key="2">
    <source>
        <dbReference type="Proteomes" id="UP000188533"/>
    </source>
</evidence>
<dbReference type="STRING" id="5353.A0A1Q3ENZ9"/>